<dbReference type="Gene3D" id="3.40.395.10">
    <property type="entry name" value="Adenoviral Proteinase, Chain A"/>
    <property type="match status" value="1"/>
</dbReference>
<dbReference type="OrthoDB" id="1291327at2759"/>
<dbReference type="PROSITE" id="PS50600">
    <property type="entry name" value="ULP_PROTEASE"/>
    <property type="match status" value="1"/>
</dbReference>
<evidence type="ECO:0000256" key="3">
    <source>
        <dbReference type="ARBA" id="ARBA00022801"/>
    </source>
</evidence>
<name>A0A9P0ZMM3_CUSEU</name>
<organism evidence="5 6">
    <name type="scientific">Cuscuta europaea</name>
    <name type="common">European dodder</name>
    <dbReference type="NCBI Taxonomy" id="41803"/>
    <lineage>
        <taxon>Eukaryota</taxon>
        <taxon>Viridiplantae</taxon>
        <taxon>Streptophyta</taxon>
        <taxon>Embryophyta</taxon>
        <taxon>Tracheophyta</taxon>
        <taxon>Spermatophyta</taxon>
        <taxon>Magnoliopsida</taxon>
        <taxon>eudicotyledons</taxon>
        <taxon>Gunneridae</taxon>
        <taxon>Pentapetalae</taxon>
        <taxon>asterids</taxon>
        <taxon>lamiids</taxon>
        <taxon>Solanales</taxon>
        <taxon>Convolvulaceae</taxon>
        <taxon>Cuscuteae</taxon>
        <taxon>Cuscuta</taxon>
        <taxon>Cuscuta subgen. Cuscuta</taxon>
    </lineage>
</organism>
<feature type="non-terminal residue" evidence="5">
    <location>
        <position position="183"/>
    </location>
</feature>
<dbReference type="GO" id="GO:0006508">
    <property type="term" value="P:proteolysis"/>
    <property type="evidence" value="ECO:0007669"/>
    <property type="project" value="UniProtKB-KW"/>
</dbReference>
<feature type="domain" description="Ubiquitin-like protease family profile" evidence="4">
    <location>
        <begin position="4"/>
        <end position="183"/>
    </location>
</feature>
<dbReference type="AlphaFoldDB" id="A0A9P0ZMM3"/>
<evidence type="ECO:0000259" key="4">
    <source>
        <dbReference type="PROSITE" id="PS50600"/>
    </source>
</evidence>
<evidence type="ECO:0000313" key="5">
    <source>
        <dbReference type="EMBL" id="CAH9108155.1"/>
    </source>
</evidence>
<dbReference type="InterPro" id="IPR038765">
    <property type="entry name" value="Papain-like_cys_pep_sf"/>
</dbReference>
<gene>
    <name evidence="5" type="ORF">CEURO_LOCUS18008</name>
</gene>
<keyword evidence="6" id="KW-1185">Reference proteome</keyword>
<comment type="caution">
    <text evidence="5">The sequence shown here is derived from an EMBL/GenBank/DDBJ whole genome shotgun (WGS) entry which is preliminary data.</text>
</comment>
<dbReference type="InterPro" id="IPR003653">
    <property type="entry name" value="Peptidase_C48_C"/>
</dbReference>
<dbReference type="Proteomes" id="UP001152484">
    <property type="component" value="Unassembled WGS sequence"/>
</dbReference>
<proteinExistence type="inferred from homology"/>
<evidence type="ECO:0000313" key="6">
    <source>
        <dbReference type="Proteomes" id="UP001152484"/>
    </source>
</evidence>
<keyword evidence="3" id="KW-0378">Hydrolase</keyword>
<dbReference type="Pfam" id="PF02902">
    <property type="entry name" value="Peptidase_C48"/>
    <property type="match status" value="1"/>
</dbReference>
<protein>
    <recommendedName>
        <fullName evidence="4">Ubiquitin-like protease family profile domain-containing protein</fullName>
    </recommendedName>
</protein>
<keyword evidence="2" id="KW-0645">Protease</keyword>
<reference evidence="5" key="1">
    <citation type="submission" date="2022-07" db="EMBL/GenBank/DDBJ databases">
        <authorList>
            <person name="Macas J."/>
            <person name="Novak P."/>
            <person name="Neumann P."/>
        </authorList>
    </citation>
    <scope>NUCLEOTIDE SEQUENCE</scope>
</reference>
<dbReference type="GO" id="GO:0008234">
    <property type="term" value="F:cysteine-type peptidase activity"/>
    <property type="evidence" value="ECO:0007669"/>
    <property type="project" value="InterPro"/>
</dbReference>
<evidence type="ECO:0000256" key="1">
    <source>
        <dbReference type="ARBA" id="ARBA00005234"/>
    </source>
</evidence>
<accession>A0A9P0ZMM3</accession>
<evidence type="ECO:0000256" key="2">
    <source>
        <dbReference type="ARBA" id="ARBA00022670"/>
    </source>
</evidence>
<comment type="similarity">
    <text evidence="1">Belongs to the peptidase C48 family.</text>
</comment>
<dbReference type="EMBL" id="CAMAPE010000051">
    <property type="protein sequence ID" value="CAH9108155.1"/>
    <property type="molecule type" value="Genomic_DNA"/>
</dbReference>
<sequence length="183" mass="21549">MHGILMVLDTIKIESKTWLYNLYFKGHWLQDTHMEVGMHYLAVKRVHYKLKQQYSTTGPFFITMLRTLHEDIGKNKETVQSAAENDIIFHDILGTTSKCSLRWTDVEFVYIPLNVGQHWVLLVLDINKRKVRVYNSSSKRGDSLKEIRQFIPCIKFLLPKLMDCFKVYEIKGEEPMGERPLEI</sequence>
<dbReference type="SUPFAM" id="SSF54001">
    <property type="entry name" value="Cysteine proteinases"/>
    <property type="match status" value="1"/>
</dbReference>